<keyword evidence="2 7" id="KW-0813">Transport</keyword>
<evidence type="ECO:0000259" key="8">
    <source>
        <dbReference type="PROSITE" id="PS50928"/>
    </source>
</evidence>
<dbReference type="GO" id="GO:0055085">
    <property type="term" value="P:transmembrane transport"/>
    <property type="evidence" value="ECO:0007669"/>
    <property type="project" value="InterPro"/>
</dbReference>
<sequence length="253" mass="27727">MRINWLLVCVALIAALGLLWTPYDPLAQDFRELRLGGFSPPHLLGIDGLGRDVLSRLWRGLGNTVALSLIALVLNFAVASMMLVIEEKVPIIGRTLIPLVAAVWLGFPVVFLSLILLMFLPPAGGTVVLAVALGNTPVSYRQLRVTWREQRRMAYVEASSALGVTGWKLFRWTLWPNLMPDVVALARLVFALSALELSGLAFLGVIGDPDFPELGAMLRQNQAYLTNAPWLVLLPGIILSGMLLMVHLSGQRK</sequence>
<evidence type="ECO:0000256" key="3">
    <source>
        <dbReference type="ARBA" id="ARBA00022475"/>
    </source>
</evidence>
<evidence type="ECO:0000256" key="5">
    <source>
        <dbReference type="ARBA" id="ARBA00022989"/>
    </source>
</evidence>
<keyword evidence="4 7" id="KW-0812">Transmembrane</keyword>
<evidence type="ECO:0000313" key="9">
    <source>
        <dbReference type="EMBL" id="GHC01501.1"/>
    </source>
</evidence>
<dbReference type="SUPFAM" id="SSF161098">
    <property type="entry name" value="MetI-like"/>
    <property type="match status" value="1"/>
</dbReference>
<dbReference type="GO" id="GO:0005886">
    <property type="term" value="C:plasma membrane"/>
    <property type="evidence" value="ECO:0007669"/>
    <property type="project" value="UniProtKB-SubCell"/>
</dbReference>
<keyword evidence="3" id="KW-1003">Cell membrane</keyword>
<evidence type="ECO:0000256" key="7">
    <source>
        <dbReference type="RuleBase" id="RU363032"/>
    </source>
</evidence>
<feature type="transmembrane region" description="Helical" evidence="7">
    <location>
        <begin position="182"/>
        <end position="207"/>
    </location>
</feature>
<dbReference type="CDD" id="cd06261">
    <property type="entry name" value="TM_PBP2"/>
    <property type="match status" value="1"/>
</dbReference>
<organism evidence="9 10">
    <name type="scientific">Cerasicoccus arenae</name>
    <dbReference type="NCBI Taxonomy" id="424488"/>
    <lineage>
        <taxon>Bacteria</taxon>
        <taxon>Pseudomonadati</taxon>
        <taxon>Verrucomicrobiota</taxon>
        <taxon>Opitutia</taxon>
        <taxon>Puniceicoccales</taxon>
        <taxon>Cerasicoccaceae</taxon>
        <taxon>Cerasicoccus</taxon>
    </lineage>
</organism>
<evidence type="ECO:0000256" key="6">
    <source>
        <dbReference type="ARBA" id="ARBA00023136"/>
    </source>
</evidence>
<evidence type="ECO:0000256" key="4">
    <source>
        <dbReference type="ARBA" id="ARBA00022692"/>
    </source>
</evidence>
<feature type="transmembrane region" description="Helical" evidence="7">
    <location>
        <begin position="96"/>
        <end position="120"/>
    </location>
</feature>
<dbReference type="InterPro" id="IPR035906">
    <property type="entry name" value="MetI-like_sf"/>
</dbReference>
<feature type="transmembrane region" description="Helical" evidence="7">
    <location>
        <begin position="227"/>
        <end position="248"/>
    </location>
</feature>
<dbReference type="PANTHER" id="PTHR43386">
    <property type="entry name" value="OLIGOPEPTIDE TRANSPORT SYSTEM PERMEASE PROTEIN APPC"/>
    <property type="match status" value="1"/>
</dbReference>
<accession>A0A8J3DJT7</accession>
<protein>
    <submittedName>
        <fullName evidence="9">ABC transporter permease</fullName>
    </submittedName>
</protein>
<gene>
    <name evidence="9" type="ORF">GCM10007047_17490</name>
</gene>
<dbReference type="PROSITE" id="PS50928">
    <property type="entry name" value="ABC_TM1"/>
    <property type="match status" value="1"/>
</dbReference>
<feature type="transmembrane region" description="Helical" evidence="7">
    <location>
        <begin position="65"/>
        <end position="84"/>
    </location>
</feature>
<dbReference type="Pfam" id="PF00528">
    <property type="entry name" value="BPD_transp_1"/>
    <property type="match status" value="1"/>
</dbReference>
<reference evidence="9" key="2">
    <citation type="submission" date="2020-09" db="EMBL/GenBank/DDBJ databases">
        <authorList>
            <person name="Sun Q."/>
            <person name="Kim S."/>
        </authorList>
    </citation>
    <scope>NUCLEOTIDE SEQUENCE</scope>
    <source>
        <strain evidence="9">KCTC 12870</strain>
    </source>
</reference>
<comment type="similarity">
    <text evidence="7">Belongs to the binding-protein-dependent transport system permease family.</text>
</comment>
<comment type="subcellular location">
    <subcellularLocation>
        <location evidence="1 7">Cell membrane</location>
        <topology evidence="1 7">Multi-pass membrane protein</topology>
    </subcellularLocation>
</comment>
<evidence type="ECO:0000256" key="1">
    <source>
        <dbReference type="ARBA" id="ARBA00004651"/>
    </source>
</evidence>
<dbReference type="InterPro" id="IPR050366">
    <property type="entry name" value="BP-dependent_transpt_permease"/>
</dbReference>
<evidence type="ECO:0000313" key="10">
    <source>
        <dbReference type="Proteomes" id="UP000642829"/>
    </source>
</evidence>
<evidence type="ECO:0000256" key="2">
    <source>
        <dbReference type="ARBA" id="ARBA00022448"/>
    </source>
</evidence>
<proteinExistence type="inferred from homology"/>
<comment type="caution">
    <text evidence="9">The sequence shown here is derived from an EMBL/GenBank/DDBJ whole genome shotgun (WGS) entry which is preliminary data.</text>
</comment>
<dbReference type="PANTHER" id="PTHR43386:SF1">
    <property type="entry name" value="D,D-DIPEPTIDE TRANSPORT SYSTEM PERMEASE PROTEIN DDPC-RELATED"/>
    <property type="match status" value="1"/>
</dbReference>
<dbReference type="Proteomes" id="UP000642829">
    <property type="component" value="Unassembled WGS sequence"/>
</dbReference>
<feature type="transmembrane region" description="Helical" evidence="7">
    <location>
        <begin position="153"/>
        <end position="170"/>
    </location>
</feature>
<name>A0A8J3DJT7_9BACT</name>
<dbReference type="EMBL" id="BMXG01000009">
    <property type="protein sequence ID" value="GHC01501.1"/>
    <property type="molecule type" value="Genomic_DNA"/>
</dbReference>
<keyword evidence="5 7" id="KW-1133">Transmembrane helix</keyword>
<dbReference type="AlphaFoldDB" id="A0A8J3DJT7"/>
<reference evidence="9" key="1">
    <citation type="journal article" date="2014" name="Int. J. Syst. Evol. Microbiol.">
        <title>Complete genome sequence of Corynebacterium casei LMG S-19264T (=DSM 44701T), isolated from a smear-ripened cheese.</title>
        <authorList>
            <consortium name="US DOE Joint Genome Institute (JGI-PGF)"/>
            <person name="Walter F."/>
            <person name="Albersmeier A."/>
            <person name="Kalinowski J."/>
            <person name="Ruckert C."/>
        </authorList>
    </citation>
    <scope>NUCLEOTIDE SEQUENCE</scope>
    <source>
        <strain evidence="9">KCTC 12870</strain>
    </source>
</reference>
<feature type="domain" description="ABC transmembrane type-1" evidence="8">
    <location>
        <begin position="61"/>
        <end position="250"/>
    </location>
</feature>
<dbReference type="InterPro" id="IPR000515">
    <property type="entry name" value="MetI-like"/>
</dbReference>
<dbReference type="Gene3D" id="1.10.3720.10">
    <property type="entry name" value="MetI-like"/>
    <property type="match status" value="1"/>
</dbReference>
<keyword evidence="6 7" id="KW-0472">Membrane</keyword>
<keyword evidence="10" id="KW-1185">Reference proteome</keyword>